<dbReference type="PANTHER" id="PTHR32251:SF23">
    <property type="entry name" value="3-OXO-5-ALPHA-STEROID 4-DEHYDROGENASE (DUF1295)"/>
    <property type="match status" value="1"/>
</dbReference>
<evidence type="ECO:0000313" key="3">
    <source>
        <dbReference type="Proteomes" id="UP000626109"/>
    </source>
</evidence>
<dbReference type="Proteomes" id="UP000626109">
    <property type="component" value="Unassembled WGS sequence"/>
</dbReference>
<feature type="transmembrane region" description="Helical" evidence="1">
    <location>
        <begin position="163"/>
        <end position="182"/>
    </location>
</feature>
<feature type="transmembrane region" description="Helical" evidence="1">
    <location>
        <begin position="57"/>
        <end position="75"/>
    </location>
</feature>
<gene>
    <name evidence="2" type="ORF">PGLA2088_LOCUS33882</name>
</gene>
<comment type="caution">
    <text evidence="2">The sequence shown here is derived from an EMBL/GenBank/DDBJ whole genome shotgun (WGS) entry which is preliminary data.</text>
</comment>
<dbReference type="Gene3D" id="1.20.120.1630">
    <property type="match status" value="1"/>
</dbReference>
<proteinExistence type="predicted"/>
<dbReference type="PANTHER" id="PTHR32251">
    <property type="entry name" value="3-OXO-5-ALPHA-STEROID 4-DEHYDROGENASE"/>
    <property type="match status" value="1"/>
</dbReference>
<keyword evidence="1" id="KW-0472">Membrane</keyword>
<organism evidence="2 3">
    <name type="scientific">Polarella glacialis</name>
    <name type="common">Dinoflagellate</name>
    <dbReference type="NCBI Taxonomy" id="89957"/>
    <lineage>
        <taxon>Eukaryota</taxon>
        <taxon>Sar</taxon>
        <taxon>Alveolata</taxon>
        <taxon>Dinophyceae</taxon>
        <taxon>Suessiales</taxon>
        <taxon>Suessiaceae</taxon>
        <taxon>Polarella</taxon>
    </lineage>
</organism>
<dbReference type="InterPro" id="IPR010721">
    <property type="entry name" value="UstE-like"/>
</dbReference>
<name>A0A813KFS6_POLGL</name>
<keyword evidence="1" id="KW-0812">Transmembrane</keyword>
<dbReference type="Pfam" id="PF06966">
    <property type="entry name" value="DUF1295"/>
    <property type="match status" value="1"/>
</dbReference>
<dbReference type="EMBL" id="CAJNNW010031050">
    <property type="protein sequence ID" value="CAE8705770.1"/>
    <property type="molecule type" value="Genomic_DNA"/>
</dbReference>
<dbReference type="AlphaFoldDB" id="A0A813KFS6"/>
<sequence>TGSTALTSLPDGPPLIAALFGAVLQLGTLVYVWGYSSARECLADAPSCILRPWSADPWGRTVVFTLTFAIFMWLVSLRTLPATGASDPSIVDRLWSIMPFLYTWHWCLSSEIFMPRQWIMNLVVTFWGGRLTYNFWMKGGFSGGEDYRWEVIRQWFPGWQWEVFNLVFICLFQQTAILAFTVPAVSAMQSDVPLGPLDACACLLCSLLVAGEALADRQMFAYQSEKYRRQAAGEQPGAYARGFVETGLWAYSRHPNYFCEVSLWWAFYLFSVTATGHWLNWTIWGAVFLSGLFLLPGGSLDLTESLSSSKYPDFADYQQHVSKFLPLPPWPMQYSRDKRA</sequence>
<feature type="transmembrane region" description="Helical" evidence="1">
    <location>
        <begin position="95"/>
        <end position="114"/>
    </location>
</feature>
<reference evidence="2" key="1">
    <citation type="submission" date="2021-02" db="EMBL/GenBank/DDBJ databases">
        <authorList>
            <person name="Dougan E. K."/>
            <person name="Rhodes N."/>
            <person name="Thang M."/>
            <person name="Chan C."/>
        </authorList>
    </citation>
    <scope>NUCLEOTIDE SEQUENCE</scope>
</reference>
<feature type="transmembrane region" description="Helical" evidence="1">
    <location>
        <begin position="15"/>
        <end position="36"/>
    </location>
</feature>
<feature type="transmembrane region" description="Helical" evidence="1">
    <location>
        <begin position="281"/>
        <end position="300"/>
    </location>
</feature>
<accession>A0A813KFS6</accession>
<protein>
    <recommendedName>
        <fullName evidence="4">Steroid 5-alpha reductase C-terminal domain-containing protein</fullName>
    </recommendedName>
</protein>
<evidence type="ECO:0008006" key="4">
    <source>
        <dbReference type="Google" id="ProtNLM"/>
    </source>
</evidence>
<feature type="non-terminal residue" evidence="2">
    <location>
        <position position="1"/>
    </location>
</feature>
<keyword evidence="1" id="KW-1133">Transmembrane helix</keyword>
<evidence type="ECO:0000313" key="2">
    <source>
        <dbReference type="EMBL" id="CAE8705770.1"/>
    </source>
</evidence>
<evidence type="ECO:0000256" key="1">
    <source>
        <dbReference type="SAM" id="Phobius"/>
    </source>
</evidence>
<dbReference type="GO" id="GO:0016020">
    <property type="term" value="C:membrane"/>
    <property type="evidence" value="ECO:0007669"/>
    <property type="project" value="TreeGrafter"/>
</dbReference>